<gene>
    <name evidence="2" type="ORF">Thini_3706</name>
</gene>
<dbReference type="AlphaFoldDB" id="A0A656HLN7"/>
<proteinExistence type="predicted"/>
<evidence type="ECO:0000313" key="3">
    <source>
        <dbReference type="Proteomes" id="UP000005317"/>
    </source>
</evidence>
<dbReference type="OrthoDB" id="9792788at2"/>
<reference evidence="3" key="1">
    <citation type="journal article" date="2011" name="Stand. Genomic Sci.">
        <title>Genome sequence of the filamentous, gliding Thiothrix nivea neotype strain (JP2(T)).</title>
        <authorList>
            <person name="Lapidus A."/>
            <person name="Nolan M."/>
            <person name="Lucas S."/>
            <person name="Glavina Del Rio T."/>
            <person name="Tice H."/>
            <person name="Cheng J.F."/>
            <person name="Tapia R."/>
            <person name="Han C."/>
            <person name="Goodwin L."/>
            <person name="Pitluck S."/>
            <person name="Liolios K."/>
            <person name="Pagani I."/>
            <person name="Ivanova N."/>
            <person name="Huntemann M."/>
            <person name="Mavromatis K."/>
            <person name="Mikhailova N."/>
            <person name="Pati A."/>
            <person name="Chen A."/>
            <person name="Palaniappan K."/>
            <person name="Land M."/>
            <person name="Brambilla E.M."/>
            <person name="Rohde M."/>
            <person name="Abt B."/>
            <person name="Verbarg S."/>
            <person name="Goker M."/>
            <person name="Bristow J."/>
            <person name="Eisen J.A."/>
            <person name="Markowitz V."/>
            <person name="Hugenholtz P."/>
            <person name="Kyrpides N.C."/>
            <person name="Klenk H.P."/>
            <person name="Woyke T."/>
        </authorList>
    </citation>
    <scope>NUCLEOTIDE SEQUENCE [LARGE SCALE GENOMIC DNA]</scope>
    <source>
        <strain evidence="3">ATCC 35100 / DSM 5205 / JP2</strain>
    </source>
</reference>
<accession>A0A656HLN7</accession>
<dbReference type="InterPro" id="IPR007313">
    <property type="entry name" value="FxsA"/>
</dbReference>
<dbReference type="PANTHER" id="PTHR35335:SF1">
    <property type="entry name" value="UPF0716 PROTEIN FXSA"/>
    <property type="match status" value="1"/>
</dbReference>
<protein>
    <submittedName>
        <fullName evidence="2">FxsA cytoplasmic membrane protein</fullName>
    </submittedName>
</protein>
<keyword evidence="1" id="KW-0812">Transmembrane</keyword>
<feature type="transmembrane region" description="Helical" evidence="1">
    <location>
        <begin position="30"/>
        <end position="49"/>
    </location>
</feature>
<feature type="transmembrane region" description="Helical" evidence="1">
    <location>
        <begin position="78"/>
        <end position="103"/>
    </location>
</feature>
<dbReference type="GO" id="GO:0016020">
    <property type="term" value="C:membrane"/>
    <property type="evidence" value="ECO:0007669"/>
    <property type="project" value="InterPro"/>
</dbReference>
<dbReference type="Pfam" id="PF04186">
    <property type="entry name" value="FxsA"/>
    <property type="match status" value="1"/>
</dbReference>
<dbReference type="RefSeq" id="WP_002710093.1">
    <property type="nucleotide sequence ID" value="NZ_JH651384.1"/>
</dbReference>
<keyword evidence="1" id="KW-0472">Membrane</keyword>
<name>A0A656HLN7_THINJ</name>
<organism evidence="2 3">
    <name type="scientific">Thiothrix nivea (strain ATCC 35100 / DSM 5205 / JP2)</name>
    <dbReference type="NCBI Taxonomy" id="870187"/>
    <lineage>
        <taxon>Bacteria</taxon>
        <taxon>Pseudomonadati</taxon>
        <taxon>Pseudomonadota</taxon>
        <taxon>Gammaproteobacteria</taxon>
        <taxon>Thiotrichales</taxon>
        <taxon>Thiotrichaceae</taxon>
        <taxon>Thiothrix</taxon>
    </lineage>
</organism>
<dbReference type="PANTHER" id="PTHR35335">
    <property type="entry name" value="UPF0716 PROTEIN FXSA"/>
    <property type="match status" value="1"/>
</dbReference>
<feature type="transmembrane region" description="Helical" evidence="1">
    <location>
        <begin position="6"/>
        <end position="23"/>
    </location>
</feature>
<keyword evidence="1" id="KW-1133">Transmembrane helix</keyword>
<evidence type="ECO:0000256" key="1">
    <source>
        <dbReference type="SAM" id="Phobius"/>
    </source>
</evidence>
<dbReference type="NCBIfam" id="NF008528">
    <property type="entry name" value="PRK11463.1-2"/>
    <property type="match status" value="1"/>
</dbReference>
<dbReference type="EMBL" id="JH651384">
    <property type="protein sequence ID" value="EIJ36209.1"/>
    <property type="molecule type" value="Genomic_DNA"/>
</dbReference>
<keyword evidence="3" id="KW-1185">Reference proteome</keyword>
<sequence>MRPLPLFGVFFLLLPFIEIWLLIKVGSAIGALPTILLLILAGVAGVFLLRHQGFVTLTRLQRSLNAGELPAQAMLEGALLVLAGLLFLIPGFFTDILGLLLVLPPTRYLLLKVLLKSSLTVVGDYQQHPGQRRKRGDIEGEVVRRQDDDGSFLP</sequence>
<evidence type="ECO:0000313" key="2">
    <source>
        <dbReference type="EMBL" id="EIJ36209.1"/>
    </source>
</evidence>
<dbReference type="Proteomes" id="UP000005317">
    <property type="component" value="Unassembled WGS sequence"/>
</dbReference>